<comment type="function">
    <text evidence="4">Catalyzes the NADPH-dependent reduction of ketopantoate into pantoic acid.</text>
</comment>
<dbReference type="PANTHER" id="PTHR21708">
    <property type="entry name" value="PROBABLE 2-DEHYDROPANTOATE 2-REDUCTASE"/>
    <property type="match status" value="1"/>
</dbReference>
<dbReference type="GO" id="GO:0015940">
    <property type="term" value="P:pantothenate biosynthetic process"/>
    <property type="evidence" value="ECO:0007669"/>
    <property type="project" value="UniProtKB-UniPathway"/>
</dbReference>
<dbReference type="FunFam" id="1.10.1040.10:FF:000017">
    <property type="entry name" value="2-dehydropantoate 2-reductase"/>
    <property type="match status" value="1"/>
</dbReference>
<evidence type="ECO:0000313" key="8">
    <source>
        <dbReference type="Proteomes" id="UP000198660"/>
    </source>
</evidence>
<dbReference type="InterPro" id="IPR036291">
    <property type="entry name" value="NAD(P)-bd_dom_sf"/>
</dbReference>
<dbReference type="SUPFAM" id="SSF51735">
    <property type="entry name" value="NAD(P)-binding Rossmann-fold domains"/>
    <property type="match status" value="1"/>
</dbReference>
<accession>A0A1I6SJF7</accession>
<dbReference type="OrthoDB" id="9793586at2"/>
<feature type="domain" description="Ketopantoate reductase N-terminal" evidence="5">
    <location>
        <begin position="3"/>
        <end position="151"/>
    </location>
</feature>
<dbReference type="GO" id="GO:0008677">
    <property type="term" value="F:2-dehydropantoate 2-reductase activity"/>
    <property type="evidence" value="ECO:0007669"/>
    <property type="project" value="UniProtKB-EC"/>
</dbReference>
<keyword evidence="4" id="KW-0566">Pantothenate biosynthesis</keyword>
<dbReference type="SUPFAM" id="SSF48179">
    <property type="entry name" value="6-phosphogluconate dehydrogenase C-terminal domain-like"/>
    <property type="match status" value="1"/>
</dbReference>
<dbReference type="AlphaFoldDB" id="A0A1I6SJF7"/>
<dbReference type="InterPro" id="IPR013328">
    <property type="entry name" value="6PGD_dom2"/>
</dbReference>
<dbReference type="Gene3D" id="1.10.1040.10">
    <property type="entry name" value="N-(1-d-carboxylethyl)-l-norvaline Dehydrogenase, domain 2"/>
    <property type="match status" value="1"/>
</dbReference>
<proteinExistence type="inferred from homology"/>
<evidence type="ECO:0000256" key="3">
    <source>
        <dbReference type="ARBA" id="ARBA00023002"/>
    </source>
</evidence>
<dbReference type="PANTHER" id="PTHR21708:SF26">
    <property type="entry name" value="2-DEHYDROPANTOATE 2-REDUCTASE"/>
    <property type="match status" value="1"/>
</dbReference>
<dbReference type="RefSeq" id="WP_091837321.1">
    <property type="nucleotide sequence ID" value="NZ_FPAA01000007.1"/>
</dbReference>
<evidence type="ECO:0000256" key="1">
    <source>
        <dbReference type="ARBA" id="ARBA00007870"/>
    </source>
</evidence>
<evidence type="ECO:0000259" key="5">
    <source>
        <dbReference type="Pfam" id="PF02558"/>
    </source>
</evidence>
<keyword evidence="3 4" id="KW-0560">Oxidoreductase</keyword>
<dbReference type="InterPro" id="IPR013332">
    <property type="entry name" value="KPR_N"/>
</dbReference>
<protein>
    <recommendedName>
        <fullName evidence="4">2-dehydropantoate 2-reductase</fullName>
        <ecNumber evidence="4">1.1.1.169</ecNumber>
    </recommendedName>
    <alternativeName>
        <fullName evidence="4">Ketopantoate reductase</fullName>
    </alternativeName>
</protein>
<evidence type="ECO:0000256" key="2">
    <source>
        <dbReference type="ARBA" id="ARBA00022857"/>
    </source>
</evidence>
<dbReference type="InterPro" id="IPR051402">
    <property type="entry name" value="KPR-Related"/>
</dbReference>
<feature type="domain" description="Ketopantoate reductase C-terminal" evidence="6">
    <location>
        <begin position="178"/>
        <end position="300"/>
    </location>
</feature>
<evidence type="ECO:0000259" key="6">
    <source>
        <dbReference type="Pfam" id="PF08546"/>
    </source>
</evidence>
<reference evidence="8" key="1">
    <citation type="submission" date="2016-10" db="EMBL/GenBank/DDBJ databases">
        <authorList>
            <person name="Varghese N."/>
            <person name="Submissions S."/>
        </authorList>
    </citation>
    <scope>NUCLEOTIDE SEQUENCE [LARGE SCALE GENOMIC DNA]</scope>
    <source>
        <strain evidence="8">DSM 45789</strain>
    </source>
</reference>
<gene>
    <name evidence="7" type="ORF">SAMN05444972_107141</name>
</gene>
<dbReference type="EMBL" id="FPAA01000007">
    <property type="protein sequence ID" value="SFS77077.1"/>
    <property type="molecule type" value="Genomic_DNA"/>
</dbReference>
<dbReference type="FunFam" id="3.40.50.720:FF:000307">
    <property type="entry name" value="2-dehydropantoate 2-reductase"/>
    <property type="match status" value="1"/>
</dbReference>
<keyword evidence="2 4" id="KW-0521">NADP</keyword>
<dbReference type="GO" id="GO:0005737">
    <property type="term" value="C:cytoplasm"/>
    <property type="evidence" value="ECO:0007669"/>
    <property type="project" value="TreeGrafter"/>
</dbReference>
<dbReference type="EC" id="1.1.1.169" evidence="4"/>
<dbReference type="InterPro" id="IPR008927">
    <property type="entry name" value="6-PGluconate_DH-like_C_sf"/>
</dbReference>
<name>A0A1I6SJF7_9BACL</name>
<dbReference type="Proteomes" id="UP000198660">
    <property type="component" value="Unassembled WGS sequence"/>
</dbReference>
<dbReference type="UniPathway" id="UPA00028">
    <property type="reaction ID" value="UER00004"/>
</dbReference>
<evidence type="ECO:0000256" key="4">
    <source>
        <dbReference type="RuleBase" id="RU362068"/>
    </source>
</evidence>
<comment type="pathway">
    <text evidence="4">Cofactor biosynthesis; (R)-pantothenate biosynthesis; (R)-pantoate from 3-methyl-2-oxobutanoate: step 2/2.</text>
</comment>
<dbReference type="NCBIfam" id="TIGR00745">
    <property type="entry name" value="apbA_panE"/>
    <property type="match status" value="1"/>
</dbReference>
<organism evidence="7 8">
    <name type="scientific">Marininema halotolerans</name>
    <dbReference type="NCBI Taxonomy" id="1155944"/>
    <lineage>
        <taxon>Bacteria</taxon>
        <taxon>Bacillati</taxon>
        <taxon>Bacillota</taxon>
        <taxon>Bacilli</taxon>
        <taxon>Bacillales</taxon>
        <taxon>Thermoactinomycetaceae</taxon>
        <taxon>Marininema</taxon>
    </lineage>
</organism>
<keyword evidence="8" id="KW-1185">Reference proteome</keyword>
<dbReference type="InterPro" id="IPR013752">
    <property type="entry name" value="KPA_reductase"/>
</dbReference>
<sequence length="309" mass="34368">MRILVLGAGAVGGYFGGRLHEAGQDVTFLVRPGRKKQMDEQGLVIHSTHGDYQAKVKTISAGEQAEPFDVVLLSVKAYHLEQSLIDLAPYVGKNTMVIPLLNGVTHLAKLDEAFGEEKVIGGLCFIETTLNEKGEIEQYSEQHDIVFGERDGQRSERVERFKRAFDQAKATGSRSEKIKVSMWQKYLFIAVFSGITSLMGESIGPIREAPGGRETIRELVREVALIAYNQEPELNEGVAEITFSILDHLDASMKASMLRDIEKYGEVEADHLHGSLLKMAPEGVSLPRLTMVYAFLKVYEGKRKQDQGR</sequence>
<dbReference type="Pfam" id="PF02558">
    <property type="entry name" value="ApbA"/>
    <property type="match status" value="1"/>
</dbReference>
<dbReference type="Pfam" id="PF08546">
    <property type="entry name" value="ApbA_C"/>
    <property type="match status" value="1"/>
</dbReference>
<evidence type="ECO:0000313" key="7">
    <source>
        <dbReference type="EMBL" id="SFS77077.1"/>
    </source>
</evidence>
<comment type="similarity">
    <text evidence="1 4">Belongs to the ketopantoate reductase family.</text>
</comment>
<dbReference type="Gene3D" id="3.40.50.720">
    <property type="entry name" value="NAD(P)-binding Rossmann-like Domain"/>
    <property type="match status" value="1"/>
</dbReference>
<comment type="catalytic activity">
    <reaction evidence="4">
        <text>(R)-pantoate + NADP(+) = 2-dehydropantoate + NADPH + H(+)</text>
        <dbReference type="Rhea" id="RHEA:16233"/>
        <dbReference type="ChEBI" id="CHEBI:11561"/>
        <dbReference type="ChEBI" id="CHEBI:15378"/>
        <dbReference type="ChEBI" id="CHEBI:15980"/>
        <dbReference type="ChEBI" id="CHEBI:57783"/>
        <dbReference type="ChEBI" id="CHEBI:58349"/>
        <dbReference type="EC" id="1.1.1.169"/>
    </reaction>
</comment>
<dbReference type="InterPro" id="IPR003710">
    <property type="entry name" value="ApbA"/>
</dbReference>